<proteinExistence type="predicted"/>
<reference evidence="1 2" key="1">
    <citation type="journal article" date="2019" name="Commun. Biol.">
        <title>The bagworm genome reveals a unique fibroin gene that provides high tensile strength.</title>
        <authorList>
            <person name="Kono N."/>
            <person name="Nakamura H."/>
            <person name="Ohtoshi R."/>
            <person name="Tomita M."/>
            <person name="Numata K."/>
            <person name="Arakawa K."/>
        </authorList>
    </citation>
    <scope>NUCLEOTIDE SEQUENCE [LARGE SCALE GENOMIC DNA]</scope>
</reference>
<comment type="caution">
    <text evidence="1">The sequence shown here is derived from an EMBL/GenBank/DDBJ whole genome shotgun (WGS) entry which is preliminary data.</text>
</comment>
<evidence type="ECO:0000313" key="2">
    <source>
        <dbReference type="Proteomes" id="UP000299102"/>
    </source>
</evidence>
<dbReference type="EMBL" id="BGZK01000281">
    <property type="protein sequence ID" value="GBP33952.1"/>
    <property type="molecule type" value="Genomic_DNA"/>
</dbReference>
<evidence type="ECO:0000313" key="1">
    <source>
        <dbReference type="EMBL" id="GBP33952.1"/>
    </source>
</evidence>
<dbReference type="AlphaFoldDB" id="A0A4C1V6N9"/>
<name>A0A4C1V6N9_EUMVA</name>
<dbReference type="Proteomes" id="UP000299102">
    <property type="component" value="Unassembled WGS sequence"/>
</dbReference>
<keyword evidence="2" id="KW-1185">Reference proteome</keyword>
<protein>
    <submittedName>
        <fullName evidence="1">Uncharacterized protein</fullName>
    </submittedName>
</protein>
<sequence length="185" mass="20803">MRIDIIYSNTSIWKIAGSFSKVLRQQRESVFTGKGEAKAEFCCGAGASPFIVMLMSCIGKATLSPPRSQDEGLLTIERSNAVRPDDKCANLPEAPVQDHEKDAMGFYYTCITSKNEEDKFISFSQTADERPPHRPQGSTVTDRDAGHVWTTWPARVNKRHLNRVPGPRTWTELLMIRRNLLEAGF</sequence>
<accession>A0A4C1V6N9</accession>
<organism evidence="1 2">
    <name type="scientific">Eumeta variegata</name>
    <name type="common">Bagworm moth</name>
    <name type="synonym">Eumeta japonica</name>
    <dbReference type="NCBI Taxonomy" id="151549"/>
    <lineage>
        <taxon>Eukaryota</taxon>
        <taxon>Metazoa</taxon>
        <taxon>Ecdysozoa</taxon>
        <taxon>Arthropoda</taxon>
        <taxon>Hexapoda</taxon>
        <taxon>Insecta</taxon>
        <taxon>Pterygota</taxon>
        <taxon>Neoptera</taxon>
        <taxon>Endopterygota</taxon>
        <taxon>Lepidoptera</taxon>
        <taxon>Glossata</taxon>
        <taxon>Ditrysia</taxon>
        <taxon>Tineoidea</taxon>
        <taxon>Psychidae</taxon>
        <taxon>Oiketicinae</taxon>
        <taxon>Eumeta</taxon>
    </lineage>
</organism>
<gene>
    <name evidence="1" type="ORF">EVAR_23299_1</name>
</gene>